<feature type="transmembrane region" description="Helical" evidence="9">
    <location>
        <begin position="506"/>
        <end position="535"/>
    </location>
</feature>
<feature type="transmembrane region" description="Helical" evidence="9">
    <location>
        <begin position="328"/>
        <end position="347"/>
    </location>
</feature>
<feature type="transmembrane region" description="Helical" evidence="9">
    <location>
        <begin position="300"/>
        <end position="316"/>
    </location>
</feature>
<proteinExistence type="predicted"/>
<dbReference type="CDD" id="cd18580">
    <property type="entry name" value="ABC_6TM_ABCC_D2"/>
    <property type="match status" value="1"/>
</dbReference>
<evidence type="ECO:0000256" key="4">
    <source>
        <dbReference type="ARBA" id="ARBA00022741"/>
    </source>
</evidence>
<gene>
    <name evidence="12" type="ORF">BGW38_009399</name>
</gene>
<dbReference type="PANTHER" id="PTHR24223">
    <property type="entry name" value="ATP-BINDING CASSETTE SUB-FAMILY C"/>
    <property type="match status" value="1"/>
</dbReference>
<dbReference type="CDD" id="cd18579">
    <property type="entry name" value="ABC_6TM_ABCC_D1"/>
    <property type="match status" value="1"/>
</dbReference>
<feature type="region of interest" description="Disordered" evidence="8">
    <location>
        <begin position="631"/>
        <end position="663"/>
    </location>
</feature>
<name>A0A9P6G2W3_9FUNG</name>
<dbReference type="OrthoDB" id="6500128at2759"/>
<keyword evidence="7 9" id="KW-0472">Membrane</keyword>
<dbReference type="InterPro" id="IPR044746">
    <property type="entry name" value="ABCC_6TM_D1"/>
</dbReference>
<keyword evidence="3 9" id="KW-0812">Transmembrane</keyword>
<dbReference type="FunFam" id="1.20.1560.10:FF:000006">
    <property type="entry name" value="ATP-binding cassette, sub-family C (CFTR/MRP), member 9"/>
    <property type="match status" value="1"/>
</dbReference>
<evidence type="ECO:0000313" key="12">
    <source>
        <dbReference type="EMBL" id="KAF9586129.1"/>
    </source>
</evidence>
<dbReference type="Proteomes" id="UP000780801">
    <property type="component" value="Unassembled WGS sequence"/>
</dbReference>
<evidence type="ECO:0000259" key="10">
    <source>
        <dbReference type="PROSITE" id="PS50893"/>
    </source>
</evidence>
<dbReference type="InterPro" id="IPR003593">
    <property type="entry name" value="AAA+_ATPase"/>
</dbReference>
<dbReference type="Pfam" id="PF00664">
    <property type="entry name" value="ABC_membrane"/>
    <property type="match status" value="2"/>
</dbReference>
<dbReference type="PROSITE" id="PS00211">
    <property type="entry name" value="ABC_TRANSPORTER_1"/>
    <property type="match status" value="2"/>
</dbReference>
<dbReference type="Gene3D" id="1.20.1560.10">
    <property type="entry name" value="ABC transporter type 1, transmembrane domain"/>
    <property type="match status" value="2"/>
</dbReference>
<dbReference type="InterPro" id="IPR036640">
    <property type="entry name" value="ABC1_TM_sf"/>
</dbReference>
<dbReference type="GO" id="GO:0016020">
    <property type="term" value="C:membrane"/>
    <property type="evidence" value="ECO:0007669"/>
    <property type="project" value="UniProtKB-SubCell"/>
</dbReference>
<evidence type="ECO:0000256" key="5">
    <source>
        <dbReference type="ARBA" id="ARBA00022840"/>
    </source>
</evidence>
<evidence type="ECO:0000256" key="1">
    <source>
        <dbReference type="ARBA" id="ARBA00004141"/>
    </source>
</evidence>
<keyword evidence="6 9" id="KW-1133">Transmembrane helix</keyword>
<evidence type="ECO:0008006" key="14">
    <source>
        <dbReference type="Google" id="ProtNLM"/>
    </source>
</evidence>
<dbReference type="PROSITE" id="PS50893">
    <property type="entry name" value="ABC_TRANSPORTER_2"/>
    <property type="match status" value="2"/>
</dbReference>
<feature type="compositionally biased region" description="Polar residues" evidence="8">
    <location>
        <begin position="648"/>
        <end position="663"/>
    </location>
</feature>
<dbReference type="SUPFAM" id="SSF90123">
    <property type="entry name" value="ABC transporter transmembrane region"/>
    <property type="match status" value="2"/>
</dbReference>
<feature type="compositionally biased region" description="Basic and acidic residues" evidence="8">
    <location>
        <begin position="971"/>
        <end position="983"/>
    </location>
</feature>
<evidence type="ECO:0000256" key="3">
    <source>
        <dbReference type="ARBA" id="ARBA00022692"/>
    </source>
</evidence>
<feature type="domain" description="ABC transporter" evidence="10">
    <location>
        <begin position="647"/>
        <end position="873"/>
    </location>
</feature>
<dbReference type="InterPro" id="IPR050173">
    <property type="entry name" value="ABC_transporter_C-like"/>
</dbReference>
<keyword evidence="13" id="KW-1185">Reference proteome</keyword>
<feature type="transmembrane region" description="Helical" evidence="9">
    <location>
        <begin position="94"/>
        <end position="115"/>
    </location>
</feature>
<dbReference type="InterPro" id="IPR027417">
    <property type="entry name" value="P-loop_NTPase"/>
</dbReference>
<dbReference type="Gene3D" id="3.40.50.300">
    <property type="entry name" value="P-loop containing nucleotide triphosphate hydrolases"/>
    <property type="match status" value="2"/>
</dbReference>
<evidence type="ECO:0000256" key="2">
    <source>
        <dbReference type="ARBA" id="ARBA00022448"/>
    </source>
</evidence>
<dbReference type="InterPro" id="IPR011527">
    <property type="entry name" value="ABC1_TM_dom"/>
</dbReference>
<evidence type="ECO:0000313" key="13">
    <source>
        <dbReference type="Proteomes" id="UP000780801"/>
    </source>
</evidence>
<dbReference type="EMBL" id="JAABOA010000069">
    <property type="protein sequence ID" value="KAF9586129.1"/>
    <property type="molecule type" value="Genomic_DNA"/>
</dbReference>
<feature type="transmembrane region" description="Helical" evidence="9">
    <location>
        <begin position="30"/>
        <end position="51"/>
    </location>
</feature>
<keyword evidence="2" id="KW-0813">Transport</keyword>
<dbReference type="GO" id="GO:0016887">
    <property type="term" value="F:ATP hydrolysis activity"/>
    <property type="evidence" value="ECO:0007669"/>
    <property type="project" value="InterPro"/>
</dbReference>
<dbReference type="InterPro" id="IPR044726">
    <property type="entry name" value="ABCC_6TM_D2"/>
</dbReference>
<sequence length="1583" mass="176737">MDFNIGQLLFPQGPVSQDRYDLTPCFEFSALYGALSALVALLLCSRLYSFWRHGKRHGLGRTAMIYWPTQISMTLASIVIASQALEFYLQESHLSVAVLGCLGMAITWVTAIFVNHFEHEYEIRSSTVIFSFFVTSIASTAIILHTLFDLRSLTGAPRLLAFMVLLIVGLVVEAWPRGWTKVQQSCNVSNYDKANIASRLTFFFFQSTVNVALRRSITFEDIANLLPEKLKTGRLHHELSSRWNARIMKRQRSSATVNKKNSFSPRQSNLTNPPSLFWTVMLTHLSGLVPIIFIRIVYIFLSYGMPFLLSVMLTYLEESDQRPRSYGIMLAFSMFLCSIVATMLYTYNRFQMFQLGVGTRAALISMVYRKALRLSPGSRQRSTTGEITNHMSVDADQWGDAMLVLTSWISVPLEITVALIMLYQFLGWTMIAGVAGLLLVLPLQAWQARAFEIRQSEKLAAMDRRIRLTSEVLAGIKVVKIYGWERAFRERILSLRKQELVALKKLGFLQAYISIVYFSFNLIISLLAFGAYTLWGGPDGTPGTLTPQKVFVSMTLFTMLRIPLSNLSEATTSTISIVVSTARIQEFLLREEVNDDDYVRSNSLPRSQQDPVVLVKEGSFTWDDRYAEEYAAEGEATSPQHEDHQGLLTEQCSRSPNSGLSTGPTLSSINLSVAREDLIAVVGRVGQGKSSLLSAIIGEMYKLEGKVQMSGRVAYVPQQAWIVNATLRDNILFGNDLDQERYNRVLFTCGLEPDLAMLPAGDQTEIGERGINLSGGQKQRVSLARAAYADADIYLLDDPLSAVDAHVSHHLWSNLIGPTGLLRDKARILVTHGLQHLRDVDHIVVLKDGAIVEQGSFAELIRSKQTFYQLIKEHSHRHSERPKDGMTRRTSSASYVTSMLRNDGTARSGGTKFNQAISVKDDTTKADTAESSASLQADGDGAVGDLSFEYDSTDTVSVTGGDADPESQETTPREEGKGDKGKLIEIEKLKEGNVDVETALRYARAAIGSSKESDIPEDQSGDINLSNTHQDLERAIPGTQSQDISLGLFLGVYSLITLLYVIIYFVVNWLGLAVARIRASEALHRDLLTKILRLPMSFFDTTPLGRILNRFSSDILVVDERLPNKAMDTTFFLVSVTSTLIMILYATPAFFFVLPFTLQAYWVIQYCFRRVNQSIVRIYSVSKSPVYQHFTETLSGVSTIRAMSVQAQFIKANTEWVDRMANAFLAFMISKRWVEIQLRFLSTTILFTASLLINNLVSMERVVEYMDLDTEAPEHTSVKLPEAWPNRGQVRFCNYSTRYREGLDLVLKNISIDVQPGQKIGIVGRTGAGKSSLTLALFRIIEAANTRGRSSPNGSVVQMESESQGYQTAQTRLVDFEEPQDDVSTCGGSQGRGSDFVQSRIEIDGIDISTIGLEELRQNLSIIPQDPTLFAGTVRDNLDPFQQAQDADLWEALERSHLKSYIISLPGGLHAEVIQNGENFSVGQRSLLCLARAILRRNKILIMDEATAAVDVETDKLVQQTIRSEFHDRTILTIAHRIKTVMDSDKILVLDHGSVVEYDAPSVLLKRGETSLFYQLAKQAGEI</sequence>
<dbReference type="InterPro" id="IPR017871">
    <property type="entry name" value="ABC_transporter-like_CS"/>
</dbReference>
<evidence type="ECO:0000256" key="6">
    <source>
        <dbReference type="ARBA" id="ARBA00022989"/>
    </source>
</evidence>
<feature type="transmembrane region" description="Helical" evidence="9">
    <location>
        <begin position="1131"/>
        <end position="1154"/>
    </location>
</feature>
<feature type="region of interest" description="Disordered" evidence="8">
    <location>
        <begin position="922"/>
        <end position="983"/>
    </location>
</feature>
<comment type="caution">
    <text evidence="12">The sequence shown here is derived from an EMBL/GenBank/DDBJ whole genome shotgun (WGS) entry which is preliminary data.</text>
</comment>
<feature type="region of interest" description="Disordered" evidence="8">
    <location>
        <begin position="873"/>
        <end position="894"/>
    </location>
</feature>
<organism evidence="12 13">
    <name type="scientific">Lunasporangiospora selenospora</name>
    <dbReference type="NCBI Taxonomy" id="979761"/>
    <lineage>
        <taxon>Eukaryota</taxon>
        <taxon>Fungi</taxon>
        <taxon>Fungi incertae sedis</taxon>
        <taxon>Mucoromycota</taxon>
        <taxon>Mortierellomycotina</taxon>
        <taxon>Mortierellomycetes</taxon>
        <taxon>Mortierellales</taxon>
        <taxon>Mortierellaceae</taxon>
        <taxon>Lunasporangiospora</taxon>
    </lineage>
</organism>
<evidence type="ECO:0000256" key="9">
    <source>
        <dbReference type="SAM" id="Phobius"/>
    </source>
</evidence>
<dbReference type="SMART" id="SM00382">
    <property type="entry name" value="AAA"/>
    <property type="match status" value="2"/>
</dbReference>
<dbReference type="Pfam" id="PF24357">
    <property type="entry name" value="TMD0_ABC"/>
    <property type="match status" value="1"/>
</dbReference>
<comment type="subcellular location">
    <subcellularLocation>
        <location evidence="1">Membrane</location>
        <topology evidence="1">Multi-pass membrane protein</topology>
    </subcellularLocation>
</comment>
<dbReference type="GO" id="GO:0140359">
    <property type="term" value="F:ABC-type transporter activity"/>
    <property type="evidence" value="ECO:0007669"/>
    <property type="project" value="InterPro"/>
</dbReference>
<evidence type="ECO:0000259" key="11">
    <source>
        <dbReference type="PROSITE" id="PS50929"/>
    </source>
</evidence>
<dbReference type="SUPFAM" id="SSF52540">
    <property type="entry name" value="P-loop containing nucleoside triphosphate hydrolases"/>
    <property type="match status" value="3"/>
</dbReference>
<protein>
    <recommendedName>
        <fullName evidence="14">ABC-type multidrug transport system, ATPase and permease component</fullName>
    </recommendedName>
</protein>
<feature type="transmembrane region" description="Helical" evidence="9">
    <location>
        <begin position="1046"/>
        <end position="1075"/>
    </location>
</feature>
<keyword evidence="4" id="KW-0547">Nucleotide-binding</keyword>
<feature type="transmembrane region" description="Helical" evidence="9">
    <location>
        <begin position="428"/>
        <end position="446"/>
    </location>
</feature>
<dbReference type="FunFam" id="3.40.50.300:FF:000163">
    <property type="entry name" value="Multidrug resistance-associated protein member 4"/>
    <property type="match status" value="1"/>
</dbReference>
<dbReference type="CDD" id="cd03244">
    <property type="entry name" value="ABCC_MRP_domain2"/>
    <property type="match status" value="1"/>
</dbReference>
<feature type="domain" description="ABC transmembrane type-1" evidence="11">
    <location>
        <begin position="1040"/>
        <end position="1253"/>
    </location>
</feature>
<dbReference type="InterPro" id="IPR003439">
    <property type="entry name" value="ABC_transporter-like_ATP-bd"/>
</dbReference>
<dbReference type="CDD" id="cd03250">
    <property type="entry name" value="ABCC_MRP_domain1"/>
    <property type="match status" value="1"/>
</dbReference>
<dbReference type="GO" id="GO:0005524">
    <property type="term" value="F:ATP binding"/>
    <property type="evidence" value="ECO:0007669"/>
    <property type="project" value="UniProtKB-KW"/>
</dbReference>
<feature type="transmembrane region" description="Helical" evidence="9">
    <location>
        <begin position="159"/>
        <end position="175"/>
    </location>
</feature>
<reference evidence="12" key="1">
    <citation type="journal article" date="2020" name="Fungal Divers.">
        <title>Resolving the Mortierellaceae phylogeny through synthesis of multi-gene phylogenetics and phylogenomics.</title>
        <authorList>
            <person name="Vandepol N."/>
            <person name="Liber J."/>
            <person name="Desiro A."/>
            <person name="Na H."/>
            <person name="Kennedy M."/>
            <person name="Barry K."/>
            <person name="Grigoriev I.V."/>
            <person name="Miller A.N."/>
            <person name="O'Donnell K."/>
            <person name="Stajich J.E."/>
            <person name="Bonito G."/>
        </authorList>
    </citation>
    <scope>NUCLEOTIDE SEQUENCE</scope>
    <source>
        <strain evidence="12">KOD1015</strain>
    </source>
</reference>
<dbReference type="FunFam" id="3.40.50.300:FF:000997">
    <property type="entry name" value="Multidrug resistance-associated protein 1"/>
    <property type="match status" value="1"/>
</dbReference>
<dbReference type="PROSITE" id="PS50929">
    <property type="entry name" value="ABC_TM1F"/>
    <property type="match status" value="2"/>
</dbReference>
<feature type="transmembrane region" description="Helical" evidence="9">
    <location>
        <begin position="127"/>
        <end position="147"/>
    </location>
</feature>
<feature type="transmembrane region" description="Helical" evidence="9">
    <location>
        <begin position="63"/>
        <end position="82"/>
    </location>
</feature>
<feature type="domain" description="ABC transporter" evidence="10">
    <location>
        <begin position="1290"/>
        <end position="1577"/>
    </location>
</feature>
<evidence type="ECO:0000256" key="7">
    <source>
        <dbReference type="ARBA" id="ARBA00023136"/>
    </source>
</evidence>
<feature type="domain" description="ABC transmembrane type-1" evidence="11">
    <location>
        <begin position="291"/>
        <end position="576"/>
    </location>
</feature>
<dbReference type="InterPro" id="IPR056227">
    <property type="entry name" value="TMD0_ABC"/>
</dbReference>
<keyword evidence="5" id="KW-0067">ATP-binding</keyword>
<evidence type="ECO:0000256" key="8">
    <source>
        <dbReference type="SAM" id="MobiDB-lite"/>
    </source>
</evidence>
<accession>A0A9P6G2W3</accession>
<dbReference type="Pfam" id="PF00005">
    <property type="entry name" value="ABC_tran"/>
    <property type="match status" value="3"/>
</dbReference>